<evidence type="ECO:0000256" key="2">
    <source>
        <dbReference type="ARBA" id="ARBA00023002"/>
    </source>
</evidence>
<dbReference type="OrthoDB" id="9803333at2"/>
<dbReference type="PRINTS" id="PR00080">
    <property type="entry name" value="SDRFAMILY"/>
</dbReference>
<dbReference type="AlphaFoldDB" id="A0A369WPY4"/>
<reference evidence="3 4" key="1">
    <citation type="submission" date="2018-07" db="EMBL/GenBank/DDBJ databases">
        <title>Motiliproteus coralliicola sp. nov., a bacterium isolated from Coral.</title>
        <authorList>
            <person name="Wang G."/>
        </authorList>
    </citation>
    <scope>NUCLEOTIDE SEQUENCE [LARGE SCALE GENOMIC DNA]</scope>
    <source>
        <strain evidence="3 4">C34</strain>
    </source>
</reference>
<dbReference type="InterPro" id="IPR002347">
    <property type="entry name" value="SDR_fam"/>
</dbReference>
<organism evidence="3 4">
    <name type="scientific">Motiliproteus coralliicola</name>
    <dbReference type="NCBI Taxonomy" id="2283196"/>
    <lineage>
        <taxon>Bacteria</taxon>
        <taxon>Pseudomonadati</taxon>
        <taxon>Pseudomonadota</taxon>
        <taxon>Gammaproteobacteria</taxon>
        <taxon>Oceanospirillales</taxon>
        <taxon>Oceanospirillaceae</taxon>
        <taxon>Motiliproteus</taxon>
    </lineage>
</organism>
<dbReference type="PANTHER" id="PTHR43639:SF1">
    <property type="entry name" value="SHORT-CHAIN DEHYDROGENASE_REDUCTASE FAMILY PROTEIN"/>
    <property type="match status" value="1"/>
</dbReference>
<dbReference type="Pfam" id="PF13561">
    <property type="entry name" value="adh_short_C2"/>
    <property type="match status" value="1"/>
</dbReference>
<dbReference type="PANTHER" id="PTHR43639">
    <property type="entry name" value="OXIDOREDUCTASE, SHORT-CHAIN DEHYDROGENASE/REDUCTASE FAMILY (AFU_ORTHOLOGUE AFUA_5G02870)"/>
    <property type="match status" value="1"/>
</dbReference>
<gene>
    <name evidence="3" type="ORF">DV711_08825</name>
</gene>
<keyword evidence="4" id="KW-1185">Reference proteome</keyword>
<dbReference type="Proteomes" id="UP000253769">
    <property type="component" value="Unassembled WGS sequence"/>
</dbReference>
<evidence type="ECO:0000313" key="4">
    <source>
        <dbReference type="Proteomes" id="UP000253769"/>
    </source>
</evidence>
<dbReference type="GO" id="GO:0016491">
    <property type="term" value="F:oxidoreductase activity"/>
    <property type="evidence" value="ECO:0007669"/>
    <property type="project" value="UniProtKB-KW"/>
</dbReference>
<name>A0A369WPY4_9GAMM</name>
<evidence type="ECO:0000256" key="1">
    <source>
        <dbReference type="ARBA" id="ARBA00006484"/>
    </source>
</evidence>
<dbReference type="SUPFAM" id="SSF51735">
    <property type="entry name" value="NAD(P)-binding Rossmann-fold domains"/>
    <property type="match status" value="1"/>
</dbReference>
<dbReference type="InterPro" id="IPR036291">
    <property type="entry name" value="NAD(P)-bd_dom_sf"/>
</dbReference>
<dbReference type="Gene3D" id="3.40.50.720">
    <property type="entry name" value="NAD(P)-binding Rossmann-like Domain"/>
    <property type="match status" value="1"/>
</dbReference>
<sequence length="253" mass="27120">MFNNQTIIITGASSGMGKAIAESFLANGANVVINARRQDELDRFVADNADHTDRIKVVAGDIGNPETGTTLAKVAQEHFGTIDVLINNAGIFVPKPFLEETEESLDRYYSVTMKGSYFTSQAVIPFMQCQGGGSIINIGSMWVENPIEATPASASQVAKGGMHTLTRHLAIEFAKDNIRVNTIAPAVIETSLYDNLMDKDTLQSLSGLHPLRKLGQLQDILAWVEHLAGNGGRFVTGQTLFVDGGITAGSHSA</sequence>
<protein>
    <submittedName>
        <fullName evidence="3">SDR family NAD(P)-dependent oxidoreductase</fullName>
    </submittedName>
</protein>
<comment type="caution">
    <text evidence="3">The sequence shown here is derived from an EMBL/GenBank/DDBJ whole genome shotgun (WGS) entry which is preliminary data.</text>
</comment>
<dbReference type="EMBL" id="QQOH01000002">
    <property type="protein sequence ID" value="RDE22674.1"/>
    <property type="molecule type" value="Genomic_DNA"/>
</dbReference>
<dbReference type="PRINTS" id="PR00081">
    <property type="entry name" value="GDHRDH"/>
</dbReference>
<dbReference type="FunFam" id="3.40.50.720:FF:000084">
    <property type="entry name" value="Short-chain dehydrogenase reductase"/>
    <property type="match status" value="1"/>
</dbReference>
<evidence type="ECO:0000313" key="3">
    <source>
        <dbReference type="EMBL" id="RDE22674.1"/>
    </source>
</evidence>
<dbReference type="RefSeq" id="WP_114695307.1">
    <property type="nucleotide sequence ID" value="NZ_QQOH01000002.1"/>
</dbReference>
<accession>A0A369WPY4</accession>
<proteinExistence type="inferred from homology"/>
<keyword evidence="2" id="KW-0560">Oxidoreductase</keyword>
<comment type="similarity">
    <text evidence="1">Belongs to the short-chain dehydrogenases/reductases (SDR) family.</text>
</comment>
<dbReference type="CDD" id="cd05233">
    <property type="entry name" value="SDR_c"/>
    <property type="match status" value="1"/>
</dbReference>